<evidence type="ECO:0000259" key="9">
    <source>
        <dbReference type="PROSITE" id="PS50897"/>
    </source>
</evidence>
<comment type="subcellular location">
    <subcellularLocation>
        <location evidence="2">Cytoplasm</location>
    </subcellularLocation>
</comment>
<dbReference type="SMART" id="SM00667">
    <property type="entry name" value="LisH"/>
    <property type="match status" value="1"/>
</dbReference>
<evidence type="ECO:0000259" key="10">
    <source>
        <dbReference type="PROSITE" id="PS51867"/>
    </source>
</evidence>
<comment type="similarity">
    <text evidence="3">Belongs to the FYV10 family.</text>
</comment>
<evidence type="ECO:0000256" key="6">
    <source>
        <dbReference type="ARBA" id="ARBA00022771"/>
    </source>
</evidence>
<dbReference type="OrthoDB" id="1933455at2759"/>
<dbReference type="GO" id="GO:0034657">
    <property type="term" value="C:GID complex"/>
    <property type="evidence" value="ECO:0007669"/>
    <property type="project" value="TreeGrafter"/>
</dbReference>
<evidence type="ECO:0000313" key="11">
    <source>
        <dbReference type="EMBL" id="RKU40929.1"/>
    </source>
</evidence>
<dbReference type="STRING" id="177199.A0A420XZJ9"/>
<keyword evidence="5" id="KW-0479">Metal-binding</keyword>
<feature type="domain" description="RING-Gid-type" evidence="10">
    <location>
        <begin position="368"/>
        <end position="429"/>
    </location>
</feature>
<evidence type="ECO:0000256" key="2">
    <source>
        <dbReference type="ARBA" id="ARBA00004496"/>
    </source>
</evidence>
<dbReference type="PANTHER" id="PTHR12170:SF2">
    <property type="entry name" value="E3 UBIQUITIN-PROTEIN TRANSFERASE MAEA"/>
    <property type="match status" value="1"/>
</dbReference>
<dbReference type="PROSITE" id="PS50897">
    <property type="entry name" value="CTLH"/>
    <property type="match status" value="1"/>
</dbReference>
<dbReference type="PROSITE" id="PS51867">
    <property type="entry name" value="ZF_RING_GID"/>
    <property type="match status" value="1"/>
</dbReference>
<feature type="zinc finger region" description="RING-Gid-type" evidence="8">
    <location>
        <begin position="368"/>
        <end position="429"/>
    </location>
</feature>
<organism evidence="11 12">
    <name type="scientific">Coniochaeta pulveracea</name>
    <dbReference type="NCBI Taxonomy" id="177199"/>
    <lineage>
        <taxon>Eukaryota</taxon>
        <taxon>Fungi</taxon>
        <taxon>Dikarya</taxon>
        <taxon>Ascomycota</taxon>
        <taxon>Pezizomycotina</taxon>
        <taxon>Sordariomycetes</taxon>
        <taxon>Sordariomycetidae</taxon>
        <taxon>Coniochaetales</taxon>
        <taxon>Coniochaetaceae</taxon>
        <taxon>Coniochaeta</taxon>
    </lineage>
</organism>
<dbReference type="Proteomes" id="UP000275385">
    <property type="component" value="Unassembled WGS sequence"/>
</dbReference>
<dbReference type="GO" id="GO:0005634">
    <property type="term" value="C:nucleus"/>
    <property type="evidence" value="ECO:0007669"/>
    <property type="project" value="TreeGrafter"/>
</dbReference>
<dbReference type="GO" id="GO:0061630">
    <property type="term" value="F:ubiquitin protein ligase activity"/>
    <property type="evidence" value="ECO:0007669"/>
    <property type="project" value="InterPro"/>
</dbReference>
<dbReference type="InterPro" id="IPR006594">
    <property type="entry name" value="LisH"/>
</dbReference>
<dbReference type="PROSITE" id="PS50896">
    <property type="entry name" value="LISH"/>
    <property type="match status" value="1"/>
</dbReference>
<proteinExistence type="inferred from homology"/>
<dbReference type="GO" id="GO:0043161">
    <property type="term" value="P:proteasome-mediated ubiquitin-dependent protein catabolic process"/>
    <property type="evidence" value="ECO:0007669"/>
    <property type="project" value="InterPro"/>
</dbReference>
<evidence type="ECO:0000256" key="7">
    <source>
        <dbReference type="ARBA" id="ARBA00022833"/>
    </source>
</evidence>
<evidence type="ECO:0000256" key="1">
    <source>
        <dbReference type="ARBA" id="ARBA00002343"/>
    </source>
</evidence>
<dbReference type="InterPro" id="IPR024964">
    <property type="entry name" value="CTLH/CRA"/>
</dbReference>
<evidence type="ECO:0000256" key="3">
    <source>
        <dbReference type="ARBA" id="ARBA00010615"/>
    </source>
</evidence>
<protein>
    <submittedName>
        <fullName evidence="11">Glucose-induced degradation complex subunit FYV10</fullName>
    </submittedName>
</protein>
<comment type="caution">
    <text evidence="11">The sequence shown here is derived from an EMBL/GenBank/DDBJ whole genome shotgun (WGS) entry which is preliminary data.</text>
</comment>
<keyword evidence="7" id="KW-0862">Zinc</keyword>
<dbReference type="InterPro" id="IPR045098">
    <property type="entry name" value="Fyv10_fam"/>
</dbReference>
<dbReference type="GO" id="GO:0005737">
    <property type="term" value="C:cytoplasm"/>
    <property type="evidence" value="ECO:0007669"/>
    <property type="project" value="UniProtKB-SubCell"/>
</dbReference>
<evidence type="ECO:0000256" key="8">
    <source>
        <dbReference type="PROSITE-ProRule" id="PRU01215"/>
    </source>
</evidence>
<evidence type="ECO:0000313" key="12">
    <source>
        <dbReference type="Proteomes" id="UP000275385"/>
    </source>
</evidence>
<keyword evidence="6 8" id="KW-0863">Zinc-finger</keyword>
<dbReference type="AlphaFoldDB" id="A0A420XZJ9"/>
<comment type="function">
    <text evidence="1">Involved in the proteasome-dependent degradation of fructose-1,6-bisphosphatase.</text>
</comment>
<keyword evidence="4" id="KW-0963">Cytoplasm</keyword>
<dbReference type="GO" id="GO:0008270">
    <property type="term" value="F:zinc ion binding"/>
    <property type="evidence" value="ECO:0007669"/>
    <property type="project" value="UniProtKB-KW"/>
</dbReference>
<sequence length="444" mass="50356">MGDYEASKINHDNHLLLDQPLLRLPYELLRKNFRSAHFVIEKDSTQVKATLKEAATASLSGKSSPDDVLKNLDVMLNKMRGLKRKLSACADEEERLYRQLDARTAHLAELNDIHTVDDVRYQPWSRKRLDRLMVDYMLRHGYSDSAEAMSEQKGMQDLVDIETFKSMNRIRKALENGSVAEALAWCQENKKELRKMDSDLEFNLRYQQFIELIRTQDTPRKLEAIAHAKKYLLPYRDTHPDEVSTICGLLAYPPIYNFDSGTGRPNPSKAGIFPLQLGPNYDNNGSLYPLLTVCPPRYTNIYSQTRWQELADSFVAAHNELLSLPSSPLLHIALNAGLSALKTPACHSNVQHSTAAGYNTGNKNTTVCPICSMELNELAKAVPYAHHSKSHVEHDLYVLPNDRVYGKARLLEYAKKNGLPDSLVKDLVTGDVFPWDELKKVFIT</sequence>
<dbReference type="SMART" id="SM00668">
    <property type="entry name" value="CTLH"/>
    <property type="match status" value="1"/>
</dbReference>
<keyword evidence="12" id="KW-1185">Reference proteome</keyword>
<evidence type="ECO:0000256" key="5">
    <source>
        <dbReference type="ARBA" id="ARBA00022723"/>
    </source>
</evidence>
<dbReference type="Pfam" id="PF10607">
    <property type="entry name" value="CTLH"/>
    <property type="match status" value="1"/>
</dbReference>
<gene>
    <name evidence="11" type="primary">FYV10</name>
    <name evidence="11" type="ORF">DL546_002182</name>
</gene>
<dbReference type="InterPro" id="IPR006595">
    <property type="entry name" value="CTLH_C"/>
</dbReference>
<dbReference type="PANTHER" id="PTHR12170">
    <property type="entry name" value="MACROPHAGE ERYTHROBLAST ATTACHER-RELATED"/>
    <property type="match status" value="1"/>
</dbReference>
<feature type="domain" description="CTLH" evidence="9">
    <location>
        <begin position="163"/>
        <end position="220"/>
    </location>
</feature>
<name>A0A420XZJ9_9PEZI</name>
<accession>A0A420XZJ9</accession>
<reference evidence="11 12" key="1">
    <citation type="submission" date="2018-08" db="EMBL/GenBank/DDBJ databases">
        <title>Draft genome of the lignicolous fungus Coniochaeta pulveracea.</title>
        <authorList>
            <person name="Borstlap C.J."/>
            <person name="De Witt R.N."/>
            <person name="Botha A."/>
            <person name="Volschenk H."/>
        </authorList>
    </citation>
    <scope>NUCLEOTIDE SEQUENCE [LARGE SCALE GENOMIC DNA]</scope>
    <source>
        <strain evidence="11 12">CAB683</strain>
    </source>
</reference>
<dbReference type="InterPro" id="IPR044063">
    <property type="entry name" value="ZF_RING_GID"/>
</dbReference>
<dbReference type="EMBL" id="QVQW01000087">
    <property type="protein sequence ID" value="RKU40929.1"/>
    <property type="molecule type" value="Genomic_DNA"/>
</dbReference>
<evidence type="ECO:0000256" key="4">
    <source>
        <dbReference type="ARBA" id="ARBA00022490"/>
    </source>
</evidence>